<dbReference type="SUPFAM" id="SSF48576">
    <property type="entry name" value="Terpenoid synthases"/>
    <property type="match status" value="1"/>
</dbReference>
<organism evidence="2 3">
    <name type="scientific">Platanthera zijinensis</name>
    <dbReference type="NCBI Taxonomy" id="2320716"/>
    <lineage>
        <taxon>Eukaryota</taxon>
        <taxon>Viridiplantae</taxon>
        <taxon>Streptophyta</taxon>
        <taxon>Embryophyta</taxon>
        <taxon>Tracheophyta</taxon>
        <taxon>Spermatophyta</taxon>
        <taxon>Magnoliopsida</taxon>
        <taxon>Liliopsida</taxon>
        <taxon>Asparagales</taxon>
        <taxon>Orchidaceae</taxon>
        <taxon>Orchidoideae</taxon>
        <taxon>Orchideae</taxon>
        <taxon>Orchidinae</taxon>
        <taxon>Platanthera</taxon>
    </lineage>
</organism>
<dbReference type="EMBL" id="JBBWWQ010000010">
    <property type="protein sequence ID" value="KAK8936574.1"/>
    <property type="molecule type" value="Genomic_DNA"/>
</dbReference>
<dbReference type="AlphaFoldDB" id="A0AAP0BE27"/>
<keyword evidence="3" id="KW-1185">Reference proteome</keyword>
<comment type="caution">
    <text evidence="2">The sequence shown here is derived from an EMBL/GenBank/DDBJ whole genome shotgun (WGS) entry which is preliminary data.</text>
</comment>
<dbReference type="GO" id="GO:0000287">
    <property type="term" value="F:magnesium ion binding"/>
    <property type="evidence" value="ECO:0007669"/>
    <property type="project" value="InterPro"/>
</dbReference>
<accession>A0AAP0BE27</accession>
<feature type="domain" description="Terpene synthase metal-binding" evidence="1">
    <location>
        <begin position="1"/>
        <end position="47"/>
    </location>
</feature>
<reference evidence="2 3" key="1">
    <citation type="journal article" date="2022" name="Nat. Plants">
        <title>Genomes of leafy and leafless Platanthera orchids illuminate the evolution of mycoheterotrophy.</title>
        <authorList>
            <person name="Li M.H."/>
            <person name="Liu K.W."/>
            <person name="Li Z."/>
            <person name="Lu H.C."/>
            <person name="Ye Q.L."/>
            <person name="Zhang D."/>
            <person name="Wang J.Y."/>
            <person name="Li Y.F."/>
            <person name="Zhong Z.M."/>
            <person name="Liu X."/>
            <person name="Yu X."/>
            <person name="Liu D.K."/>
            <person name="Tu X.D."/>
            <person name="Liu B."/>
            <person name="Hao Y."/>
            <person name="Liao X.Y."/>
            <person name="Jiang Y.T."/>
            <person name="Sun W.H."/>
            <person name="Chen J."/>
            <person name="Chen Y.Q."/>
            <person name="Ai Y."/>
            <person name="Zhai J.W."/>
            <person name="Wu S.S."/>
            <person name="Zhou Z."/>
            <person name="Hsiao Y.Y."/>
            <person name="Wu W.L."/>
            <person name="Chen Y.Y."/>
            <person name="Lin Y.F."/>
            <person name="Hsu J.L."/>
            <person name="Li C.Y."/>
            <person name="Wang Z.W."/>
            <person name="Zhao X."/>
            <person name="Zhong W.Y."/>
            <person name="Ma X.K."/>
            <person name="Ma L."/>
            <person name="Huang J."/>
            <person name="Chen G.Z."/>
            <person name="Huang M.Z."/>
            <person name="Huang L."/>
            <person name="Peng D.H."/>
            <person name="Luo Y.B."/>
            <person name="Zou S.Q."/>
            <person name="Chen S.P."/>
            <person name="Lan S."/>
            <person name="Tsai W.C."/>
            <person name="Van de Peer Y."/>
            <person name="Liu Z.J."/>
        </authorList>
    </citation>
    <scope>NUCLEOTIDE SEQUENCE [LARGE SCALE GENOMIC DNA]</scope>
    <source>
        <strain evidence="2">Lor287</strain>
    </source>
</reference>
<gene>
    <name evidence="2" type="ORF">KSP39_PZI012516</name>
</gene>
<name>A0AAP0BE27_9ASPA</name>
<evidence type="ECO:0000313" key="3">
    <source>
        <dbReference type="Proteomes" id="UP001418222"/>
    </source>
</evidence>
<evidence type="ECO:0000259" key="1">
    <source>
        <dbReference type="Pfam" id="PF03936"/>
    </source>
</evidence>
<protein>
    <recommendedName>
        <fullName evidence="1">Terpene synthase metal-binding domain-containing protein</fullName>
    </recommendedName>
</protein>
<evidence type="ECO:0000313" key="2">
    <source>
        <dbReference type="EMBL" id="KAK8936574.1"/>
    </source>
</evidence>
<sequence>MNDITSDEHEQMDKHFASIVKSYAKDYKCKEEEARKNLMELVEDAWKILNEEYLLHSNLPVFLVQPIINLARVMELFYKDKDNYTNPFSSMRDNIKLVIVEPIISQWTSFATI</sequence>
<dbReference type="GO" id="GO:0010333">
    <property type="term" value="F:terpene synthase activity"/>
    <property type="evidence" value="ECO:0007669"/>
    <property type="project" value="InterPro"/>
</dbReference>
<dbReference type="InterPro" id="IPR008949">
    <property type="entry name" value="Isoprenoid_synthase_dom_sf"/>
</dbReference>
<dbReference type="Gene3D" id="1.10.600.10">
    <property type="entry name" value="Farnesyl Diphosphate Synthase"/>
    <property type="match status" value="1"/>
</dbReference>
<dbReference type="InterPro" id="IPR005630">
    <property type="entry name" value="Terpene_synthase_metal-bd"/>
</dbReference>
<dbReference type="Pfam" id="PF03936">
    <property type="entry name" value="Terpene_synth_C"/>
    <property type="match status" value="1"/>
</dbReference>
<proteinExistence type="predicted"/>
<dbReference type="Proteomes" id="UP001418222">
    <property type="component" value="Unassembled WGS sequence"/>
</dbReference>